<evidence type="ECO:0000256" key="3">
    <source>
        <dbReference type="ARBA" id="ARBA00022741"/>
    </source>
</evidence>
<dbReference type="InterPro" id="IPR027417">
    <property type="entry name" value="P-loop_NTPase"/>
</dbReference>
<evidence type="ECO:0000313" key="9">
    <source>
        <dbReference type="Proteomes" id="UP001295684"/>
    </source>
</evidence>
<dbReference type="AlphaFoldDB" id="A0AAD1UBT7"/>
<organism evidence="8 9">
    <name type="scientific">Euplotes crassus</name>
    <dbReference type="NCBI Taxonomy" id="5936"/>
    <lineage>
        <taxon>Eukaryota</taxon>
        <taxon>Sar</taxon>
        <taxon>Alveolata</taxon>
        <taxon>Ciliophora</taxon>
        <taxon>Intramacronucleata</taxon>
        <taxon>Spirotrichea</taxon>
        <taxon>Hypotrichia</taxon>
        <taxon>Euplotida</taxon>
        <taxon>Euplotidae</taxon>
        <taxon>Moneuplotes</taxon>
    </lineage>
</organism>
<feature type="domain" description="Clp1 P-loop" evidence="7">
    <location>
        <begin position="134"/>
        <end position="231"/>
    </location>
</feature>
<evidence type="ECO:0000256" key="2">
    <source>
        <dbReference type="ARBA" id="ARBA00022664"/>
    </source>
</evidence>
<dbReference type="SUPFAM" id="SSF52540">
    <property type="entry name" value="P-loop containing nucleoside triphosphate hydrolases"/>
    <property type="match status" value="1"/>
</dbReference>
<dbReference type="Pfam" id="PF16575">
    <property type="entry name" value="CLP1_P"/>
    <property type="match status" value="2"/>
</dbReference>
<evidence type="ECO:0008006" key="10">
    <source>
        <dbReference type="Google" id="ProtNLM"/>
    </source>
</evidence>
<keyword evidence="2" id="KW-0507">mRNA processing</keyword>
<protein>
    <recommendedName>
        <fullName evidence="10">mRNA cleavage and polyadenylation factor CLP1</fullName>
    </recommendedName>
</protein>
<evidence type="ECO:0000313" key="8">
    <source>
        <dbReference type="EMBL" id="CAI2365924.1"/>
    </source>
</evidence>
<comment type="caution">
    <text evidence="8">The sequence shown here is derived from an EMBL/GenBank/DDBJ whole genome shotgun (WGS) entry which is preliminary data.</text>
</comment>
<dbReference type="GO" id="GO:0006388">
    <property type="term" value="P:tRNA splicing, via endonucleolytic cleavage and ligation"/>
    <property type="evidence" value="ECO:0007669"/>
    <property type="project" value="TreeGrafter"/>
</dbReference>
<dbReference type="InterPro" id="IPR038238">
    <property type="entry name" value="Clp1_C_sf"/>
</dbReference>
<dbReference type="GO" id="GO:0006397">
    <property type="term" value="P:mRNA processing"/>
    <property type="evidence" value="ECO:0007669"/>
    <property type="project" value="UniProtKB-KW"/>
</dbReference>
<dbReference type="Gene3D" id="2.40.30.330">
    <property type="entry name" value="Pre-mRNA cleavage complex subunit Clp1, C-terminal domain"/>
    <property type="match status" value="1"/>
</dbReference>
<evidence type="ECO:0000256" key="4">
    <source>
        <dbReference type="ARBA" id="ARBA00022840"/>
    </source>
</evidence>
<dbReference type="InterPro" id="IPR032319">
    <property type="entry name" value="CLP1_P"/>
</dbReference>
<proteinExistence type="predicted"/>
<dbReference type="GO" id="GO:0005634">
    <property type="term" value="C:nucleus"/>
    <property type="evidence" value="ECO:0007669"/>
    <property type="project" value="UniProtKB-SubCell"/>
</dbReference>
<evidence type="ECO:0000259" key="7">
    <source>
        <dbReference type="Pfam" id="PF16575"/>
    </source>
</evidence>
<dbReference type="EMBL" id="CAMPGE010007000">
    <property type="protein sequence ID" value="CAI2365924.1"/>
    <property type="molecule type" value="Genomic_DNA"/>
</dbReference>
<dbReference type="InterPro" id="IPR038239">
    <property type="entry name" value="Clp1_N_sf"/>
</dbReference>
<reference evidence="8" key="1">
    <citation type="submission" date="2023-07" db="EMBL/GenBank/DDBJ databases">
        <authorList>
            <consortium name="AG Swart"/>
            <person name="Singh M."/>
            <person name="Singh A."/>
            <person name="Seah K."/>
            <person name="Emmerich C."/>
        </authorList>
    </citation>
    <scope>NUCLEOTIDE SEQUENCE</scope>
    <source>
        <strain evidence="8">DP1</strain>
    </source>
</reference>
<gene>
    <name evidence="8" type="ORF">ECRASSUSDP1_LOCUS7193</name>
</gene>
<dbReference type="FunFam" id="2.60.120.1030:FF:000001">
    <property type="entry name" value="Protein CLP1 homolog 5"/>
    <property type="match status" value="1"/>
</dbReference>
<dbReference type="InterPro" id="IPR045116">
    <property type="entry name" value="Clp1/Grc3"/>
</dbReference>
<dbReference type="Proteomes" id="UP001295684">
    <property type="component" value="Unassembled WGS sequence"/>
</dbReference>
<dbReference type="Pfam" id="PF16573">
    <property type="entry name" value="CLP1_N"/>
    <property type="match status" value="1"/>
</dbReference>
<name>A0AAD1UBT7_EUPCR</name>
<dbReference type="GO" id="GO:0005524">
    <property type="term" value="F:ATP binding"/>
    <property type="evidence" value="ECO:0007669"/>
    <property type="project" value="UniProtKB-KW"/>
</dbReference>
<dbReference type="PANTHER" id="PTHR12755:SF6">
    <property type="entry name" value="POLYRIBONUCLEOTIDE 5'-HYDROXYL-KINASE CLP1"/>
    <property type="match status" value="1"/>
</dbReference>
<feature type="domain" description="Clp1 N-terminal" evidence="6">
    <location>
        <begin position="29"/>
        <end position="118"/>
    </location>
</feature>
<evidence type="ECO:0000256" key="5">
    <source>
        <dbReference type="ARBA" id="ARBA00023242"/>
    </source>
</evidence>
<dbReference type="Gene3D" id="2.60.120.1030">
    <property type="entry name" value="Clp1, DNA binding domain"/>
    <property type="match status" value="1"/>
</dbReference>
<keyword evidence="3" id="KW-0547">Nucleotide-binding</keyword>
<keyword evidence="4" id="KW-0067">ATP-binding</keyword>
<dbReference type="GO" id="GO:0051731">
    <property type="term" value="F:polynucleotide 5'-hydroxyl-kinase activity"/>
    <property type="evidence" value="ECO:0007669"/>
    <property type="project" value="InterPro"/>
</dbReference>
<dbReference type="PANTHER" id="PTHR12755">
    <property type="entry name" value="CLEAVAGE/POLYADENYLATION FACTOR IA SUBUNIT CLP1P"/>
    <property type="match status" value="1"/>
</dbReference>
<evidence type="ECO:0000259" key="6">
    <source>
        <dbReference type="Pfam" id="PF16573"/>
    </source>
</evidence>
<keyword evidence="9" id="KW-1185">Reference proteome</keyword>
<sequence>MQSKTYDKSYDYEEDKVDGIDYDIVNIFELETLQELRIDTDFRNAVTVTLLDGFAEVFGAELPPNTPIYYAKGSKFAIFTWHHAKIQVIGKTEDSYLSKETRMKEYIELHSHIQEERDNNMRERKPGPNVLICGESNSGKSTLCKILTNYGLKMGFRPILIDLDIENNMIVPPGCIGASRPKVNVPSDDLTEDTICYFYGLRASKMDGKLYKRQVSELAGCVNKKILNKEEEMKKELFDMVHTKEDPSKMAHMKSIFTDFSTSKLPVELASGCIINSMVVGSEPSERTVRFLADAFKISYIIVMESERTYIKLRECFQESSSIKIVKLPKSPGVAILDEANRRKATNYFFKNYFYGELNSAKALSPSFLNNLDTFEVGLKLDEYKLYTYELVKIPLSALPHGSKEEVNKIFVKKVDPEQMELQDRVVGVLDPVNVELLEKYEEEIEEGENSNKEEFYDILISSVCRSLIHISYYDPANNQLIANATSPEGPKSKYLIVKDLVYEKKL</sequence>
<dbReference type="InterPro" id="IPR032324">
    <property type="entry name" value="Clp1_N"/>
</dbReference>
<feature type="domain" description="Clp1 P-loop" evidence="7">
    <location>
        <begin position="268"/>
        <end position="356"/>
    </location>
</feature>
<keyword evidence="5" id="KW-0539">Nucleus</keyword>
<evidence type="ECO:0000256" key="1">
    <source>
        <dbReference type="ARBA" id="ARBA00004123"/>
    </source>
</evidence>
<dbReference type="Gene3D" id="3.40.50.300">
    <property type="entry name" value="P-loop containing nucleotide triphosphate hydrolases"/>
    <property type="match status" value="1"/>
</dbReference>
<comment type="subcellular location">
    <subcellularLocation>
        <location evidence="1">Nucleus</location>
    </subcellularLocation>
</comment>
<accession>A0AAD1UBT7</accession>